<dbReference type="Proteomes" id="UP001165960">
    <property type="component" value="Unassembled WGS sequence"/>
</dbReference>
<name>A0ACC2US09_9FUNG</name>
<gene>
    <name evidence="1" type="ORF">DSO57_1008290</name>
</gene>
<sequence>MSVPALTPPSPAGAPRYSWYPDNNRNMIKLITRWDSEGGGLILGSSFVHVVGFGNLRQLPSLALSDWDLVYNNLPQAFRPYKAGGPSGGWLGAGGLAEGAGGHSRHLPGWNILDIEQLFSRKVQGCHFHFCQAVVCSVQAHAELSRLSQRDTSDTCKFVLAQFFALAFLKPEHSAQGFEILSKDPYTVKHPEFRLFLEYFEPQWIGKVVTQRKGKTRAKAIWNVYWAAVNGKLKTTLAIEVYHKHLKANSGLHPKFNKFFHLL</sequence>
<reference evidence="1" key="1">
    <citation type="submission" date="2022-04" db="EMBL/GenBank/DDBJ databases">
        <title>Genome of the entomopathogenic fungus Entomophthora muscae.</title>
        <authorList>
            <person name="Elya C."/>
            <person name="Lovett B.R."/>
            <person name="Lee E."/>
            <person name="Macias A.M."/>
            <person name="Hajek A.E."/>
            <person name="De Bivort B.L."/>
            <person name="Kasson M.T."/>
            <person name="De Fine Licht H.H."/>
            <person name="Stajich J.E."/>
        </authorList>
    </citation>
    <scope>NUCLEOTIDE SEQUENCE</scope>
    <source>
        <strain evidence="1">Berkeley</strain>
    </source>
</reference>
<proteinExistence type="predicted"/>
<protein>
    <submittedName>
        <fullName evidence="1">Uncharacterized protein</fullName>
    </submittedName>
</protein>
<evidence type="ECO:0000313" key="2">
    <source>
        <dbReference type="Proteomes" id="UP001165960"/>
    </source>
</evidence>
<comment type="caution">
    <text evidence="1">The sequence shown here is derived from an EMBL/GenBank/DDBJ whole genome shotgun (WGS) entry which is preliminary data.</text>
</comment>
<dbReference type="EMBL" id="QTSX02000025">
    <property type="protein sequence ID" value="KAJ9089889.1"/>
    <property type="molecule type" value="Genomic_DNA"/>
</dbReference>
<evidence type="ECO:0000313" key="1">
    <source>
        <dbReference type="EMBL" id="KAJ9089889.1"/>
    </source>
</evidence>
<organism evidence="1 2">
    <name type="scientific">Entomophthora muscae</name>
    <dbReference type="NCBI Taxonomy" id="34485"/>
    <lineage>
        <taxon>Eukaryota</taxon>
        <taxon>Fungi</taxon>
        <taxon>Fungi incertae sedis</taxon>
        <taxon>Zoopagomycota</taxon>
        <taxon>Entomophthoromycotina</taxon>
        <taxon>Entomophthoromycetes</taxon>
        <taxon>Entomophthorales</taxon>
        <taxon>Entomophthoraceae</taxon>
        <taxon>Entomophthora</taxon>
    </lineage>
</organism>
<keyword evidence="2" id="KW-1185">Reference proteome</keyword>
<accession>A0ACC2US09</accession>